<organism evidence="1 2">
    <name type="scientific">Rhododendron molle</name>
    <name type="common">Chinese azalea</name>
    <name type="synonym">Azalea mollis</name>
    <dbReference type="NCBI Taxonomy" id="49168"/>
    <lineage>
        <taxon>Eukaryota</taxon>
        <taxon>Viridiplantae</taxon>
        <taxon>Streptophyta</taxon>
        <taxon>Embryophyta</taxon>
        <taxon>Tracheophyta</taxon>
        <taxon>Spermatophyta</taxon>
        <taxon>Magnoliopsida</taxon>
        <taxon>eudicotyledons</taxon>
        <taxon>Gunneridae</taxon>
        <taxon>Pentapetalae</taxon>
        <taxon>asterids</taxon>
        <taxon>Ericales</taxon>
        <taxon>Ericaceae</taxon>
        <taxon>Ericoideae</taxon>
        <taxon>Rhodoreae</taxon>
        <taxon>Rhododendron</taxon>
    </lineage>
</organism>
<sequence>MSKFNLIREQLAFEEVTLKLKVWEQLAFEEGIYRTLNKMNLSVRHIHPQNFQENRSGYFSFGEEDFGAIKCPCGALGETLRHLFGFENPFCMYLKSSHLFHLVKKILQSHFVHIAKGYVDRDSGELRSSVVSCLPLPIALPDIFIVVEGKCILFELWQRGAFPNYPTPNGLIFMPITFELPMSSQLQEIDIVLHKATDEIVSVGMSTSSEFFDQITYTKGMQELERCIEHHPDICIVDPLNNIYPVLDRLKIQQILLGLENLNVEGRCKIRAPRFLKLDNFEEPNLVQRLAEAKLAPPSIVKPQVACGVADAHSMVVIYLLAMTSNMHVQVPLVIGVVFSHSSPKFIITVVGDFFNCVIDVCVPRAGCVLKNLAELVPVHLNSLESFLCNGNCQNANHEMDIQLVTDAACWLRRMLNLTIFGFDVVIQENTGDHVIVDVNYLPSFKEVPDNVAIPAFWEAIKSKYELEKIK</sequence>
<protein>
    <submittedName>
        <fullName evidence="1">Uncharacterized protein</fullName>
    </submittedName>
</protein>
<dbReference type="EMBL" id="CM046396">
    <property type="protein sequence ID" value="KAI8537151.1"/>
    <property type="molecule type" value="Genomic_DNA"/>
</dbReference>
<reference evidence="1" key="1">
    <citation type="submission" date="2022-02" db="EMBL/GenBank/DDBJ databases">
        <title>Plant Genome Project.</title>
        <authorList>
            <person name="Zhang R.-G."/>
        </authorList>
    </citation>
    <scope>NUCLEOTIDE SEQUENCE</scope>
    <source>
        <strain evidence="1">AT1</strain>
    </source>
</reference>
<evidence type="ECO:0000313" key="1">
    <source>
        <dbReference type="EMBL" id="KAI8537151.1"/>
    </source>
</evidence>
<proteinExistence type="predicted"/>
<comment type="caution">
    <text evidence="1">The sequence shown here is derived from an EMBL/GenBank/DDBJ whole genome shotgun (WGS) entry which is preliminary data.</text>
</comment>
<name>A0ACC0M8P9_RHOML</name>
<keyword evidence="2" id="KW-1185">Reference proteome</keyword>
<evidence type="ECO:0000313" key="2">
    <source>
        <dbReference type="Proteomes" id="UP001062846"/>
    </source>
</evidence>
<gene>
    <name evidence="1" type="ORF">RHMOL_Rhmol09G0003400</name>
</gene>
<accession>A0ACC0M8P9</accession>
<dbReference type="Proteomes" id="UP001062846">
    <property type="component" value="Chromosome 9"/>
</dbReference>